<sequence>MNRLESPPVALRISALRLAYGGRPVLDSLDFELPAGQVAGLIGPNGAGKSSLIRAIGGAAGGMPGVQISGQIELAGHCIERSRIQALATLGLALPPEQLPTMLSGRQALQLLTDLRLSAEQGPAALQESESLAGRLGLCPWLDQPIYGYSLGTRQKLAIVLALLGEPPLLVLDEVLNGLDPMSALALKDELRARADRGAAVLLATHGLEVAERFLDRCLLLQDGRLLADWDSAALRRFRQPGHGGLEKAVVERLRQARPL</sequence>
<dbReference type="CDD" id="cd03230">
    <property type="entry name" value="ABC_DR_subfamily_A"/>
    <property type="match status" value="1"/>
</dbReference>
<evidence type="ECO:0000256" key="2">
    <source>
        <dbReference type="ARBA" id="ARBA00022741"/>
    </source>
</evidence>
<dbReference type="RefSeq" id="WP_192031312.1">
    <property type="nucleotide sequence ID" value="NZ_JACYTR010000070.1"/>
</dbReference>
<dbReference type="GO" id="GO:0005524">
    <property type="term" value="F:ATP binding"/>
    <property type="evidence" value="ECO:0007669"/>
    <property type="project" value="UniProtKB-KW"/>
</dbReference>
<reference evidence="5 6" key="1">
    <citation type="submission" date="2020-09" db="EMBL/GenBank/DDBJ databases">
        <title>Pseudoxanthomonas sp. CAU 1598 isolated from sand of Yaerae Beach.</title>
        <authorList>
            <person name="Kim W."/>
        </authorList>
    </citation>
    <scope>NUCLEOTIDE SEQUENCE [LARGE SCALE GENOMIC DNA]</scope>
    <source>
        <strain evidence="5 6">CAU 1598</strain>
    </source>
</reference>
<keyword evidence="3 5" id="KW-0067">ATP-binding</keyword>
<dbReference type="PROSITE" id="PS50893">
    <property type="entry name" value="ABC_TRANSPORTER_2"/>
    <property type="match status" value="1"/>
</dbReference>
<dbReference type="EMBL" id="JACYTR010000070">
    <property type="protein sequence ID" value="MBD8527891.1"/>
    <property type="molecule type" value="Genomic_DNA"/>
</dbReference>
<protein>
    <submittedName>
        <fullName evidence="5">ABC transporter ATP-binding protein</fullName>
    </submittedName>
</protein>
<dbReference type="InterPro" id="IPR051782">
    <property type="entry name" value="ABC_Transporter_VariousFunc"/>
</dbReference>
<proteinExistence type="predicted"/>
<organism evidence="5 6">
    <name type="scientific">Pseudomarimonas arenosa</name>
    <dbReference type="NCBI Taxonomy" id="2774145"/>
    <lineage>
        <taxon>Bacteria</taxon>
        <taxon>Pseudomonadati</taxon>
        <taxon>Pseudomonadota</taxon>
        <taxon>Gammaproteobacteria</taxon>
        <taxon>Lysobacterales</taxon>
        <taxon>Lysobacteraceae</taxon>
        <taxon>Pseudomarimonas</taxon>
    </lineage>
</organism>
<evidence type="ECO:0000256" key="1">
    <source>
        <dbReference type="ARBA" id="ARBA00022448"/>
    </source>
</evidence>
<keyword evidence="2" id="KW-0547">Nucleotide-binding</keyword>
<dbReference type="SUPFAM" id="SSF52540">
    <property type="entry name" value="P-loop containing nucleoside triphosphate hydrolases"/>
    <property type="match status" value="1"/>
</dbReference>
<comment type="caution">
    <text evidence="5">The sequence shown here is derived from an EMBL/GenBank/DDBJ whole genome shotgun (WGS) entry which is preliminary data.</text>
</comment>
<evidence type="ECO:0000259" key="4">
    <source>
        <dbReference type="PROSITE" id="PS50893"/>
    </source>
</evidence>
<evidence type="ECO:0000313" key="6">
    <source>
        <dbReference type="Proteomes" id="UP000613768"/>
    </source>
</evidence>
<dbReference type="PANTHER" id="PTHR42939">
    <property type="entry name" value="ABC TRANSPORTER ATP-BINDING PROTEIN ALBC-RELATED"/>
    <property type="match status" value="1"/>
</dbReference>
<keyword evidence="6" id="KW-1185">Reference proteome</keyword>
<evidence type="ECO:0000313" key="5">
    <source>
        <dbReference type="EMBL" id="MBD8527891.1"/>
    </source>
</evidence>
<dbReference type="InterPro" id="IPR003439">
    <property type="entry name" value="ABC_transporter-like_ATP-bd"/>
</dbReference>
<keyword evidence="1" id="KW-0813">Transport</keyword>
<dbReference type="Gene3D" id="3.40.50.300">
    <property type="entry name" value="P-loop containing nucleotide triphosphate hydrolases"/>
    <property type="match status" value="1"/>
</dbReference>
<gene>
    <name evidence="5" type="ORF">IFO71_19260</name>
</gene>
<name>A0AAW3ZV19_9GAMM</name>
<dbReference type="InterPro" id="IPR003593">
    <property type="entry name" value="AAA+_ATPase"/>
</dbReference>
<feature type="domain" description="ABC transporter" evidence="4">
    <location>
        <begin position="11"/>
        <end position="248"/>
    </location>
</feature>
<accession>A0AAW3ZV19</accession>
<dbReference type="Pfam" id="PF00005">
    <property type="entry name" value="ABC_tran"/>
    <property type="match status" value="1"/>
</dbReference>
<dbReference type="AlphaFoldDB" id="A0AAW3ZV19"/>
<dbReference type="InterPro" id="IPR027417">
    <property type="entry name" value="P-loop_NTPase"/>
</dbReference>
<dbReference type="PANTHER" id="PTHR42939:SF1">
    <property type="entry name" value="ABC TRANSPORTER ATP-BINDING PROTEIN ALBC-RELATED"/>
    <property type="match status" value="1"/>
</dbReference>
<dbReference type="Proteomes" id="UP000613768">
    <property type="component" value="Unassembled WGS sequence"/>
</dbReference>
<dbReference type="GO" id="GO:0016887">
    <property type="term" value="F:ATP hydrolysis activity"/>
    <property type="evidence" value="ECO:0007669"/>
    <property type="project" value="InterPro"/>
</dbReference>
<evidence type="ECO:0000256" key="3">
    <source>
        <dbReference type="ARBA" id="ARBA00022840"/>
    </source>
</evidence>
<dbReference type="SMART" id="SM00382">
    <property type="entry name" value="AAA"/>
    <property type="match status" value="1"/>
</dbReference>